<comment type="cofactor">
    <cofactor evidence="2">
        <name>Zn(2+)</name>
        <dbReference type="ChEBI" id="CHEBI:29105"/>
    </cofactor>
</comment>
<evidence type="ECO:0000256" key="5">
    <source>
        <dbReference type="ARBA" id="ARBA00015611"/>
    </source>
</evidence>
<proteinExistence type="inferred from homology"/>
<keyword evidence="9" id="KW-0862">Zinc</keyword>
<dbReference type="Proteomes" id="UP001501612">
    <property type="component" value="Unassembled WGS sequence"/>
</dbReference>
<feature type="domain" description="Peptidase M1 membrane alanine aminopeptidase" evidence="14">
    <location>
        <begin position="371"/>
        <end position="514"/>
    </location>
</feature>
<evidence type="ECO:0000256" key="4">
    <source>
        <dbReference type="ARBA" id="ARBA00012564"/>
    </source>
</evidence>
<dbReference type="EC" id="3.4.11.2" evidence="4"/>
<keyword evidence="7" id="KW-0479">Metal-binding</keyword>
<dbReference type="InterPro" id="IPR014782">
    <property type="entry name" value="Peptidase_M1_dom"/>
</dbReference>
<protein>
    <recommendedName>
        <fullName evidence="5">Aminopeptidase N</fullName>
        <ecNumber evidence="4">3.4.11.2</ecNumber>
    </recommendedName>
    <alternativeName>
        <fullName evidence="11">Alanine aminopeptidase</fullName>
    </alternativeName>
    <alternativeName>
        <fullName evidence="12">Lysyl aminopeptidase</fullName>
    </alternativeName>
</protein>
<comment type="catalytic activity">
    <reaction evidence="1">
        <text>Release of an N-terminal amino acid, Xaa-|-Yaa- from a peptide, amide or arylamide. Xaa is preferably Ala, but may be most amino acids including Pro (slow action). When a terminal hydrophobic residue is followed by a prolyl residue, the two may be released as an intact Xaa-Pro dipeptide.</text>
        <dbReference type="EC" id="3.4.11.2"/>
    </reaction>
</comment>
<evidence type="ECO:0000256" key="8">
    <source>
        <dbReference type="ARBA" id="ARBA00022801"/>
    </source>
</evidence>
<accession>A0ABP5AIQ4</accession>
<keyword evidence="6" id="KW-0645">Protease</keyword>
<dbReference type="PANTHER" id="PTHR11533">
    <property type="entry name" value="PROTEASE M1 ZINC METALLOPROTEASE"/>
    <property type="match status" value="1"/>
</dbReference>
<dbReference type="InterPro" id="IPR042097">
    <property type="entry name" value="Aminopeptidase_N-like_N_sf"/>
</dbReference>
<evidence type="ECO:0000256" key="2">
    <source>
        <dbReference type="ARBA" id="ARBA00001947"/>
    </source>
</evidence>
<dbReference type="InterPro" id="IPR027268">
    <property type="entry name" value="Peptidase_M4/M1_CTD_sf"/>
</dbReference>
<feature type="signal peptide" evidence="13">
    <location>
        <begin position="1"/>
        <end position="25"/>
    </location>
</feature>
<dbReference type="InterPro" id="IPR001930">
    <property type="entry name" value="Peptidase_M1"/>
</dbReference>
<dbReference type="Gene3D" id="2.60.40.1730">
    <property type="entry name" value="tricorn interacting facor f3 domain"/>
    <property type="match status" value="1"/>
</dbReference>
<evidence type="ECO:0000256" key="9">
    <source>
        <dbReference type="ARBA" id="ARBA00022833"/>
    </source>
</evidence>
<evidence type="ECO:0000259" key="14">
    <source>
        <dbReference type="Pfam" id="PF01433"/>
    </source>
</evidence>
<keyword evidence="8" id="KW-0378">Hydrolase</keyword>
<dbReference type="InterPro" id="IPR050344">
    <property type="entry name" value="Peptidase_M1_aminopeptidases"/>
</dbReference>
<dbReference type="SUPFAM" id="SSF55486">
    <property type="entry name" value="Metalloproteases ('zincins'), catalytic domain"/>
    <property type="match status" value="1"/>
</dbReference>
<dbReference type="Pfam" id="PF01433">
    <property type="entry name" value="Peptidase_M1"/>
    <property type="match status" value="1"/>
</dbReference>
<evidence type="ECO:0000256" key="3">
    <source>
        <dbReference type="ARBA" id="ARBA00010136"/>
    </source>
</evidence>
<evidence type="ECO:0000256" key="11">
    <source>
        <dbReference type="ARBA" id="ARBA00029811"/>
    </source>
</evidence>
<dbReference type="CDD" id="cd09603">
    <property type="entry name" value="M1_APN_like"/>
    <property type="match status" value="1"/>
</dbReference>
<keyword evidence="16" id="KW-1185">Reference proteome</keyword>
<keyword evidence="10" id="KW-0482">Metalloprotease</keyword>
<evidence type="ECO:0000256" key="13">
    <source>
        <dbReference type="SAM" id="SignalP"/>
    </source>
</evidence>
<gene>
    <name evidence="15" type="ORF">GCM10009737_15510</name>
</gene>
<reference evidence="16" key="1">
    <citation type="journal article" date="2019" name="Int. J. Syst. Evol. Microbiol.">
        <title>The Global Catalogue of Microorganisms (GCM) 10K type strain sequencing project: providing services to taxonomists for standard genome sequencing and annotation.</title>
        <authorList>
            <consortium name="The Broad Institute Genomics Platform"/>
            <consortium name="The Broad Institute Genome Sequencing Center for Infectious Disease"/>
            <person name="Wu L."/>
            <person name="Ma J."/>
        </authorList>
    </citation>
    <scope>NUCLEOTIDE SEQUENCE [LARGE SCALE GENOMIC DNA]</scope>
    <source>
        <strain evidence="16">JCM 14046</strain>
    </source>
</reference>
<keyword evidence="13" id="KW-0732">Signal</keyword>
<dbReference type="PRINTS" id="PR00756">
    <property type="entry name" value="ALADIPTASE"/>
</dbReference>
<evidence type="ECO:0000256" key="10">
    <source>
        <dbReference type="ARBA" id="ARBA00023049"/>
    </source>
</evidence>
<evidence type="ECO:0000256" key="6">
    <source>
        <dbReference type="ARBA" id="ARBA00022670"/>
    </source>
</evidence>
<evidence type="ECO:0000256" key="1">
    <source>
        <dbReference type="ARBA" id="ARBA00000098"/>
    </source>
</evidence>
<comment type="similarity">
    <text evidence="3">Belongs to the peptidase M1 family.</text>
</comment>
<dbReference type="Gene3D" id="1.10.390.10">
    <property type="entry name" value="Neutral Protease Domain 2"/>
    <property type="match status" value="1"/>
</dbReference>
<comment type="caution">
    <text evidence="15">The sequence shown here is derived from an EMBL/GenBank/DDBJ whole genome shotgun (WGS) entry which is preliminary data.</text>
</comment>
<evidence type="ECO:0000256" key="7">
    <source>
        <dbReference type="ARBA" id="ARBA00022723"/>
    </source>
</evidence>
<sequence length="531" mass="57573">MSCARSLAGRTVPALVALLASGVLAVPAALPASASPRASTALPAGPVVLAAPGEAPVAGARTAGDSLFPHVGNGGYDARHYDLDLRWTPAPRLARSRLQATTRMRAVTTGPPLASFSLDFERGGMRVSSVTVDGERASYRSIDRRARIEHKLVVTPATPVEGTFTTVVRYAGVPTRHVDRDGSAEGWNATDDGAVFVNQPIGAMTAYPHNNTPADKATYAIDVDVPRTLTNAAGRGPLAVASNGLLVGRVSNAAGTRTTWRWRQPHPMASELSMISIGKYDVIRDRVRLAGGRRVPEWSFVDAEVGAAARARVERQRDRWARVLDGLGRLFGPYPGVSTGVVVDRVPAAVDYALETQDRSFFPGDVDPETFVHEAAHQWFGDHVSPVDWNDLWINEGMATWAPTWFAHRVGRPAGPTTGTVYHRRWARTPADDPSWRIPPTRVRDSADLFGDQAYERGAQAWEALRLTIGPRAFRDLLRTWQERYGGRSAGTGELEALAAEVSGQDLDLFFDDWLRDPDKPVWPRTAGTGG</sequence>
<feature type="chain" id="PRO_5047517832" description="Aminopeptidase N" evidence="13">
    <location>
        <begin position="26"/>
        <end position="531"/>
    </location>
</feature>
<dbReference type="EMBL" id="BAAAMY010000004">
    <property type="protein sequence ID" value="GAA1915019.1"/>
    <property type="molecule type" value="Genomic_DNA"/>
</dbReference>
<evidence type="ECO:0000256" key="12">
    <source>
        <dbReference type="ARBA" id="ARBA00031533"/>
    </source>
</evidence>
<name>A0ABP5AIQ4_9ACTN</name>
<organism evidence="15 16">
    <name type="scientific">Nocardioides lentus</name>
    <dbReference type="NCBI Taxonomy" id="338077"/>
    <lineage>
        <taxon>Bacteria</taxon>
        <taxon>Bacillati</taxon>
        <taxon>Actinomycetota</taxon>
        <taxon>Actinomycetes</taxon>
        <taxon>Propionibacteriales</taxon>
        <taxon>Nocardioidaceae</taxon>
        <taxon>Nocardioides</taxon>
    </lineage>
</organism>
<dbReference type="SUPFAM" id="SSF63737">
    <property type="entry name" value="Leukotriene A4 hydrolase N-terminal domain"/>
    <property type="match status" value="1"/>
</dbReference>
<evidence type="ECO:0000313" key="15">
    <source>
        <dbReference type="EMBL" id="GAA1915019.1"/>
    </source>
</evidence>
<evidence type="ECO:0000313" key="16">
    <source>
        <dbReference type="Proteomes" id="UP001501612"/>
    </source>
</evidence>